<keyword evidence="3 7" id="KW-0238">DNA-binding</keyword>
<keyword evidence="4" id="KW-0010">Activator</keyword>
<name>A0A3D9IT10_9BACL</name>
<dbReference type="Proteomes" id="UP000256869">
    <property type="component" value="Unassembled WGS sequence"/>
</dbReference>
<dbReference type="PROSITE" id="PS00041">
    <property type="entry name" value="HTH_ARAC_FAMILY_1"/>
    <property type="match status" value="1"/>
</dbReference>
<evidence type="ECO:0000259" key="6">
    <source>
        <dbReference type="PROSITE" id="PS01124"/>
    </source>
</evidence>
<dbReference type="Pfam" id="PF12833">
    <property type="entry name" value="HTH_18"/>
    <property type="match status" value="1"/>
</dbReference>
<evidence type="ECO:0000256" key="4">
    <source>
        <dbReference type="ARBA" id="ARBA00023159"/>
    </source>
</evidence>
<organism evidence="7 8">
    <name type="scientific">Cohnella lupini</name>
    <dbReference type="NCBI Taxonomy" id="1294267"/>
    <lineage>
        <taxon>Bacteria</taxon>
        <taxon>Bacillati</taxon>
        <taxon>Bacillota</taxon>
        <taxon>Bacilli</taxon>
        <taxon>Bacillales</taxon>
        <taxon>Paenibacillaceae</taxon>
        <taxon>Cohnella</taxon>
    </lineage>
</organism>
<evidence type="ECO:0000256" key="2">
    <source>
        <dbReference type="ARBA" id="ARBA00023015"/>
    </source>
</evidence>
<dbReference type="SUPFAM" id="SSF46689">
    <property type="entry name" value="Homeodomain-like"/>
    <property type="match status" value="2"/>
</dbReference>
<sequence>MERKDWSGMQPADTIGKLPDYYFPPYITLAHMFNAPKGWEIRDREMTQFVLQYVVDGYCRYPINGIPYETRKGDLLFHRPHERHSILPAEDQPYICISVVFHFGASAFPYDDLFQHGHHLGNFSGHPVESLLSLLVTHYRQPGLVHQVLCQSLLMRILAEAAAWGRSGVERRKTDANPMPKLVLVKNYLHEHFDREVRIEELENVSGLSKNYILALFRKHIGMSPMQYLTWIRIAKAKELAIQSNLSIGEIALKVGYSDVHTFGRMYKNKTGQSLSQFCSNLIYS</sequence>
<dbReference type="GO" id="GO:0003700">
    <property type="term" value="F:DNA-binding transcription factor activity"/>
    <property type="evidence" value="ECO:0007669"/>
    <property type="project" value="InterPro"/>
</dbReference>
<dbReference type="Gene3D" id="1.10.10.60">
    <property type="entry name" value="Homeodomain-like"/>
    <property type="match status" value="2"/>
</dbReference>
<protein>
    <submittedName>
        <fullName evidence="7">AraC-like DNA-binding protein</fullName>
    </submittedName>
</protein>
<evidence type="ECO:0000256" key="5">
    <source>
        <dbReference type="ARBA" id="ARBA00023163"/>
    </source>
</evidence>
<keyword evidence="8" id="KW-1185">Reference proteome</keyword>
<accession>A0A3D9IT10</accession>
<evidence type="ECO:0000313" key="8">
    <source>
        <dbReference type="Proteomes" id="UP000256869"/>
    </source>
</evidence>
<dbReference type="AlphaFoldDB" id="A0A3D9IT10"/>
<keyword evidence="1" id="KW-0963">Cytoplasm</keyword>
<dbReference type="InterPro" id="IPR009057">
    <property type="entry name" value="Homeodomain-like_sf"/>
</dbReference>
<reference evidence="7 8" key="1">
    <citation type="submission" date="2018-07" db="EMBL/GenBank/DDBJ databases">
        <title>Genomic Encyclopedia of Type Strains, Phase III (KMG-III): the genomes of soil and plant-associated and newly described type strains.</title>
        <authorList>
            <person name="Whitman W."/>
        </authorList>
    </citation>
    <scope>NUCLEOTIDE SEQUENCE [LARGE SCALE GENOMIC DNA]</scope>
    <source>
        <strain evidence="7 8">CECT 8236</strain>
    </source>
</reference>
<dbReference type="InterPro" id="IPR018062">
    <property type="entry name" value="HTH_AraC-typ_CS"/>
</dbReference>
<dbReference type="Pfam" id="PF02311">
    <property type="entry name" value="AraC_binding"/>
    <property type="match status" value="1"/>
</dbReference>
<evidence type="ECO:0000313" key="7">
    <source>
        <dbReference type="EMBL" id="RED64825.1"/>
    </source>
</evidence>
<feature type="domain" description="HTH araC/xylS-type" evidence="6">
    <location>
        <begin position="183"/>
        <end position="281"/>
    </location>
</feature>
<keyword evidence="5" id="KW-0804">Transcription</keyword>
<dbReference type="PROSITE" id="PS01124">
    <property type="entry name" value="HTH_ARAC_FAMILY_2"/>
    <property type="match status" value="1"/>
</dbReference>
<comment type="caution">
    <text evidence="7">The sequence shown here is derived from an EMBL/GenBank/DDBJ whole genome shotgun (WGS) entry which is preliminary data.</text>
</comment>
<dbReference type="RefSeq" id="WP_181907275.1">
    <property type="nucleotide sequence ID" value="NZ_QRDY01000002.1"/>
</dbReference>
<keyword evidence="2" id="KW-0805">Transcription regulation</keyword>
<dbReference type="PANTHER" id="PTHR46796:SF13">
    <property type="entry name" value="HTH-TYPE TRANSCRIPTIONAL ACTIVATOR RHAS"/>
    <property type="match status" value="1"/>
</dbReference>
<dbReference type="EMBL" id="QRDY01000002">
    <property type="protein sequence ID" value="RED64825.1"/>
    <property type="molecule type" value="Genomic_DNA"/>
</dbReference>
<gene>
    <name evidence="7" type="ORF">DFP95_102246</name>
</gene>
<dbReference type="SMART" id="SM00342">
    <property type="entry name" value="HTH_ARAC"/>
    <property type="match status" value="1"/>
</dbReference>
<dbReference type="InterPro" id="IPR003313">
    <property type="entry name" value="AraC-bd"/>
</dbReference>
<dbReference type="InterPro" id="IPR037923">
    <property type="entry name" value="HTH-like"/>
</dbReference>
<proteinExistence type="predicted"/>
<dbReference type="GO" id="GO:0043565">
    <property type="term" value="F:sequence-specific DNA binding"/>
    <property type="evidence" value="ECO:0007669"/>
    <property type="project" value="InterPro"/>
</dbReference>
<dbReference type="PANTHER" id="PTHR46796">
    <property type="entry name" value="HTH-TYPE TRANSCRIPTIONAL ACTIVATOR RHAS-RELATED"/>
    <property type="match status" value="1"/>
</dbReference>
<dbReference type="InterPro" id="IPR050204">
    <property type="entry name" value="AraC_XylS_family_regulators"/>
</dbReference>
<evidence type="ECO:0000256" key="3">
    <source>
        <dbReference type="ARBA" id="ARBA00023125"/>
    </source>
</evidence>
<dbReference type="InterPro" id="IPR018060">
    <property type="entry name" value="HTH_AraC"/>
</dbReference>
<dbReference type="SUPFAM" id="SSF51215">
    <property type="entry name" value="Regulatory protein AraC"/>
    <property type="match status" value="1"/>
</dbReference>
<evidence type="ECO:0000256" key="1">
    <source>
        <dbReference type="ARBA" id="ARBA00022490"/>
    </source>
</evidence>